<organism evidence="2 4">
    <name type="scientific">Geotrichum candidum</name>
    <name type="common">Oospora lactis</name>
    <name type="synonym">Dipodascus geotrichum</name>
    <dbReference type="NCBI Taxonomy" id="1173061"/>
    <lineage>
        <taxon>Eukaryota</taxon>
        <taxon>Fungi</taxon>
        <taxon>Dikarya</taxon>
        <taxon>Ascomycota</taxon>
        <taxon>Saccharomycotina</taxon>
        <taxon>Dipodascomycetes</taxon>
        <taxon>Dipodascales</taxon>
        <taxon>Dipodascaceae</taxon>
        <taxon>Geotrichum</taxon>
    </lineage>
</organism>
<reference evidence="3" key="3">
    <citation type="submission" date="2020-01" db="EMBL/GenBank/DDBJ databases">
        <authorList>
            <person name="Perkins V."/>
            <person name="Lessard M.-H."/>
            <person name="Dugat-Bony E."/>
            <person name="Frenette M."/>
            <person name="Labrie S."/>
        </authorList>
    </citation>
    <scope>NUCLEOTIDE SEQUENCE</scope>
    <source>
        <strain evidence="3">LMA-70</strain>
    </source>
</reference>
<dbReference type="InterPro" id="IPR000626">
    <property type="entry name" value="Ubiquitin-like_dom"/>
</dbReference>
<evidence type="ECO:0000313" key="2">
    <source>
        <dbReference type="EMBL" id="CDO58086.1"/>
    </source>
</evidence>
<dbReference type="Proteomes" id="UP000242525">
    <property type="component" value="Unassembled WGS sequence"/>
</dbReference>
<dbReference type="PANTHER" id="PTHR10666">
    <property type="entry name" value="UBIQUITIN"/>
    <property type="match status" value="1"/>
</dbReference>
<proteinExistence type="predicted"/>
<dbReference type="Gene3D" id="3.10.20.90">
    <property type="entry name" value="Phosphatidylinositol 3-kinase Catalytic Subunit, Chain A, domain 1"/>
    <property type="match status" value="1"/>
</dbReference>
<evidence type="ECO:0000313" key="4">
    <source>
        <dbReference type="Proteomes" id="UP000242525"/>
    </source>
</evidence>
<evidence type="ECO:0000313" key="3">
    <source>
        <dbReference type="EMBL" id="KAF5097572.1"/>
    </source>
</evidence>
<feature type="domain" description="Ubiquitin-like" evidence="1">
    <location>
        <begin position="1"/>
        <end position="76"/>
    </location>
</feature>
<dbReference type="InterPro" id="IPR050158">
    <property type="entry name" value="Ubiquitin_ubiquitin-like"/>
</dbReference>
<dbReference type="InterPro" id="IPR019956">
    <property type="entry name" value="Ubiquitin_dom"/>
</dbReference>
<accession>A0A0J9XLP1</accession>
<dbReference type="EMBL" id="CCBN010000028">
    <property type="protein sequence ID" value="CDO58086.1"/>
    <property type="molecule type" value="Genomic_DNA"/>
</dbReference>
<dbReference type="SUPFAM" id="SSF54236">
    <property type="entry name" value="Ubiquitin-like"/>
    <property type="match status" value="1"/>
</dbReference>
<dbReference type="Pfam" id="PF00240">
    <property type="entry name" value="ubiquitin"/>
    <property type="match status" value="1"/>
</dbReference>
<dbReference type="FunFam" id="3.10.20.90:FF:000211">
    <property type="entry name" value="Polyubiquitin 9"/>
    <property type="match status" value="1"/>
</dbReference>
<reference evidence="2 4" key="1">
    <citation type="submission" date="2014-03" db="EMBL/GenBank/DDBJ databases">
        <authorList>
            <person name="Casaregola S."/>
        </authorList>
    </citation>
    <scope>NUCLEOTIDE SEQUENCE [LARGE SCALE GENOMIC DNA]</scope>
    <source>
        <strain evidence="2 4">CLIB 918</strain>
    </source>
</reference>
<sequence length="78" mass="8588">MQISLKSLTGKTIKLDVQETDTPADIKELVQSKEGIPPQQQKLIWDGKQMDDDKSIKEYNIGPGAVLHLVLALRGGNC</sequence>
<name>A0A0J9XLP1_GEOCN</name>
<dbReference type="InterPro" id="IPR029071">
    <property type="entry name" value="Ubiquitin-like_domsf"/>
</dbReference>
<evidence type="ECO:0000259" key="1">
    <source>
        <dbReference type="PROSITE" id="PS50053"/>
    </source>
</evidence>
<reference evidence="3" key="2">
    <citation type="journal article" date="2020" name="Front. Microbiol.">
        <title>Phenotypic and Genetic Characterization of the Cheese Ripening Yeast Geotrichum candidum.</title>
        <authorList>
            <person name="Perkins V."/>
            <person name="Vignola S."/>
            <person name="Lessard M.H."/>
            <person name="Plante P.L."/>
            <person name="Corbeil J."/>
            <person name="Dugat-Bony E."/>
            <person name="Frenette M."/>
            <person name="Labrie S."/>
        </authorList>
    </citation>
    <scope>NUCLEOTIDE SEQUENCE</scope>
    <source>
        <strain evidence="3">LMA-70</strain>
    </source>
</reference>
<dbReference type="AlphaFoldDB" id="A0A0J9XLP1"/>
<dbReference type="PROSITE" id="PS50053">
    <property type="entry name" value="UBIQUITIN_2"/>
    <property type="match status" value="1"/>
</dbReference>
<comment type="caution">
    <text evidence="2">The sequence shown here is derived from an EMBL/GenBank/DDBJ whole genome shotgun (WGS) entry which is preliminary data.</text>
</comment>
<dbReference type="OrthoDB" id="428577at2759"/>
<keyword evidence="4" id="KW-1185">Reference proteome</keyword>
<dbReference type="Proteomes" id="UP000750522">
    <property type="component" value="Unassembled WGS sequence"/>
</dbReference>
<dbReference type="EMBL" id="QQZK01000089">
    <property type="protein sequence ID" value="KAF5097572.1"/>
    <property type="molecule type" value="Genomic_DNA"/>
</dbReference>
<dbReference type="PRINTS" id="PR00348">
    <property type="entry name" value="UBIQUITIN"/>
</dbReference>
<gene>
    <name evidence="2" type="ORF">BN980_GECA32s02661g</name>
    <name evidence="3" type="ORF">DV451_003787</name>
</gene>
<dbReference type="SMART" id="SM00213">
    <property type="entry name" value="UBQ"/>
    <property type="match status" value="1"/>
</dbReference>
<protein>
    <submittedName>
        <fullName evidence="2">Similar to Saccharomyces cerevisiae YKR094C RPL40B Ubiquitin-ribosomal 60S subunit protein L40B fusion protein</fullName>
    </submittedName>
</protein>
<dbReference type="STRING" id="1173061.A0A0J9XLP1"/>